<dbReference type="Gene3D" id="3.40.190.10">
    <property type="entry name" value="Periplasmic binding protein-like II"/>
    <property type="match status" value="2"/>
</dbReference>
<dbReference type="SUPFAM" id="SSF53850">
    <property type="entry name" value="Periplasmic binding protein-like II"/>
    <property type="match status" value="1"/>
</dbReference>
<proteinExistence type="predicted"/>
<sequence>MKRLAALCCTALMVLTGCAVGVEPEMSSAFNLGPEQDRIRAVKVDAIAAEVPDAIRKRGTLIVAGDTDTAPPLRFYANDDKTIIGIETDISYLVADILGLRVDLRSADWAQNFVKVDSGEVDALICNVTVTEERKEKFDFATYRRDNVTFEARRSLDWEVKGPRDIAGKTIGVGSGTNQEELLVRWNEENVAAGLPAAELKYFQQATGYYLALASGRIDAYVGPNPSAVFHSQATGQTKLVGTFSGAGEALQGEIAVLTKKDNGLVRAFADAINHAIADGAYRKVLQRWGLEDEAVAKSEINPRGLPRQG</sequence>
<evidence type="ECO:0000313" key="4">
    <source>
        <dbReference type="EMBL" id="OAT70210.1"/>
    </source>
</evidence>
<dbReference type="SMART" id="SM00062">
    <property type="entry name" value="PBPb"/>
    <property type="match status" value="1"/>
</dbReference>
<dbReference type="Pfam" id="PF00497">
    <property type="entry name" value="SBP_bac_3"/>
    <property type="match status" value="1"/>
</dbReference>
<dbReference type="PROSITE" id="PS51257">
    <property type="entry name" value="PROKAR_LIPOPROTEIN"/>
    <property type="match status" value="1"/>
</dbReference>
<feature type="signal peptide" evidence="2">
    <location>
        <begin position="1"/>
        <end position="19"/>
    </location>
</feature>
<reference evidence="4 5" key="1">
    <citation type="submission" date="2016-01" db="EMBL/GenBank/DDBJ databases">
        <title>Mycobacterium immunogenum strain CD11_6 genome sequencing and assembly.</title>
        <authorList>
            <person name="Kaur G."/>
            <person name="Nair G.R."/>
            <person name="Mayilraj S."/>
        </authorList>
    </citation>
    <scope>NUCLEOTIDE SEQUENCE [LARGE SCALE GENOMIC DNA]</scope>
    <source>
        <strain evidence="4 5">CD11-6</strain>
    </source>
</reference>
<dbReference type="EMBL" id="LQYE01000001">
    <property type="protein sequence ID" value="OAT70210.1"/>
    <property type="molecule type" value="Genomic_DNA"/>
</dbReference>
<dbReference type="CDD" id="cd01004">
    <property type="entry name" value="PBP2_MidA_like"/>
    <property type="match status" value="1"/>
</dbReference>
<evidence type="ECO:0000259" key="3">
    <source>
        <dbReference type="SMART" id="SM00062"/>
    </source>
</evidence>
<dbReference type="PANTHER" id="PTHR35936:SF17">
    <property type="entry name" value="ARGININE-BINDING EXTRACELLULAR PROTEIN ARTP"/>
    <property type="match status" value="1"/>
</dbReference>
<dbReference type="Proteomes" id="UP000186919">
    <property type="component" value="Unassembled WGS sequence"/>
</dbReference>
<dbReference type="InterPro" id="IPR001638">
    <property type="entry name" value="Solute-binding_3/MltF_N"/>
</dbReference>
<dbReference type="AlphaFoldDB" id="A0A179VEB3"/>
<protein>
    <submittedName>
        <fullName evidence="4">ABC transporter substrate-binding protein</fullName>
    </submittedName>
</protein>
<feature type="chain" id="PRO_5039177489" evidence="2">
    <location>
        <begin position="20"/>
        <end position="310"/>
    </location>
</feature>
<gene>
    <name evidence="4" type="ORF">AWB85_02205</name>
</gene>
<dbReference type="PANTHER" id="PTHR35936">
    <property type="entry name" value="MEMBRANE-BOUND LYTIC MUREIN TRANSGLYCOSYLASE F"/>
    <property type="match status" value="1"/>
</dbReference>
<organism evidence="4 5">
    <name type="scientific">Mycobacteroides immunogenum</name>
    <dbReference type="NCBI Taxonomy" id="83262"/>
    <lineage>
        <taxon>Bacteria</taxon>
        <taxon>Bacillati</taxon>
        <taxon>Actinomycetota</taxon>
        <taxon>Actinomycetes</taxon>
        <taxon>Mycobacteriales</taxon>
        <taxon>Mycobacteriaceae</taxon>
        <taxon>Mycobacteroides</taxon>
    </lineage>
</organism>
<comment type="caution">
    <text evidence="4">The sequence shown here is derived from an EMBL/GenBank/DDBJ whole genome shotgun (WGS) entry which is preliminary data.</text>
</comment>
<keyword evidence="1 2" id="KW-0732">Signal</keyword>
<evidence type="ECO:0000256" key="1">
    <source>
        <dbReference type="ARBA" id="ARBA00022729"/>
    </source>
</evidence>
<evidence type="ECO:0000313" key="5">
    <source>
        <dbReference type="Proteomes" id="UP000186919"/>
    </source>
</evidence>
<accession>A0A179VEB3</accession>
<evidence type="ECO:0000256" key="2">
    <source>
        <dbReference type="SAM" id="SignalP"/>
    </source>
</evidence>
<feature type="domain" description="Solute-binding protein family 3/N-terminal" evidence="3">
    <location>
        <begin position="60"/>
        <end position="293"/>
    </location>
</feature>
<name>A0A179VEB3_9MYCO</name>